<dbReference type="InterPro" id="IPR014743">
    <property type="entry name" value="Cl-channel_core"/>
</dbReference>
<evidence type="ECO:0000313" key="8">
    <source>
        <dbReference type="Proteomes" id="UP001366085"/>
    </source>
</evidence>
<evidence type="ECO:0000256" key="2">
    <source>
        <dbReference type="ARBA" id="ARBA00022692"/>
    </source>
</evidence>
<comment type="subcellular location">
    <subcellularLocation>
        <location evidence="1">Membrane</location>
        <topology evidence="1">Multi-pass membrane protein</topology>
    </subcellularLocation>
</comment>
<dbReference type="PANTHER" id="PTHR43427">
    <property type="entry name" value="CHLORIDE CHANNEL PROTEIN CLC-E"/>
    <property type="match status" value="1"/>
</dbReference>
<gene>
    <name evidence="7" type="ORF">WDU93_14565</name>
</gene>
<dbReference type="CDD" id="cd00400">
    <property type="entry name" value="Voltage_gated_ClC"/>
    <property type="match status" value="1"/>
</dbReference>
<feature type="compositionally biased region" description="Acidic residues" evidence="5">
    <location>
        <begin position="398"/>
        <end position="415"/>
    </location>
</feature>
<evidence type="ECO:0000256" key="3">
    <source>
        <dbReference type="ARBA" id="ARBA00022989"/>
    </source>
</evidence>
<feature type="transmembrane region" description="Helical" evidence="6">
    <location>
        <begin position="94"/>
        <end position="112"/>
    </location>
</feature>
<evidence type="ECO:0000313" key="7">
    <source>
        <dbReference type="EMBL" id="MEJ1092907.1"/>
    </source>
</evidence>
<feature type="transmembrane region" description="Helical" evidence="6">
    <location>
        <begin position="12"/>
        <end position="34"/>
    </location>
</feature>
<feature type="transmembrane region" description="Helical" evidence="6">
    <location>
        <begin position="293"/>
        <end position="311"/>
    </location>
</feature>
<keyword evidence="3 6" id="KW-1133">Transmembrane helix</keyword>
<feature type="transmembrane region" description="Helical" evidence="6">
    <location>
        <begin position="54"/>
        <end position="73"/>
    </location>
</feature>
<evidence type="ECO:0000256" key="4">
    <source>
        <dbReference type="ARBA" id="ARBA00023136"/>
    </source>
</evidence>
<feature type="transmembrane region" description="Helical" evidence="6">
    <location>
        <begin position="318"/>
        <end position="336"/>
    </location>
</feature>
<protein>
    <submittedName>
        <fullName evidence="7">Chloride channel protein</fullName>
    </submittedName>
</protein>
<reference evidence="7 8" key="1">
    <citation type="submission" date="2024-02" db="EMBL/GenBank/DDBJ databases">
        <authorList>
            <person name="Saticioglu I.B."/>
        </authorList>
    </citation>
    <scope>NUCLEOTIDE SEQUENCE [LARGE SCALE GENOMIC DNA]</scope>
    <source>
        <strain evidence="7 8">Mu-43</strain>
    </source>
</reference>
<evidence type="ECO:0000256" key="5">
    <source>
        <dbReference type="SAM" id="MobiDB-lite"/>
    </source>
</evidence>
<comment type="caution">
    <text evidence="7">The sequence shown here is derived from an EMBL/GenBank/DDBJ whole genome shotgun (WGS) entry which is preliminary data.</text>
</comment>
<dbReference type="Gene3D" id="1.10.3080.10">
    <property type="entry name" value="Clc chloride channel"/>
    <property type="match status" value="1"/>
</dbReference>
<feature type="transmembrane region" description="Helical" evidence="6">
    <location>
        <begin position="177"/>
        <end position="198"/>
    </location>
</feature>
<name>A0ABU8LRE6_9MICO</name>
<dbReference type="SUPFAM" id="SSF81340">
    <property type="entry name" value="Clc chloride channel"/>
    <property type="match status" value="1"/>
</dbReference>
<sequence>MRPAAALIVLKPALTAIIAGGLAGLVAILTFQLMMGAQHLIWETGAPVDGPGPVRIVVTILIGGALLILLARISPSETVDELLDDADQPWVQSWKKILLTALAATVAVAFGGAIGPEAGLLAVVMGCGAIVSRRIAHSEARAIAQAGVAGALGGLYGSPPAAAAIDGRGDRLTPSKLMSFVAGISGFLVFVYFATNVFGGHGLAGIPLPQGREGQDWLVIFPVIVGAFCGIGFRALHGAADRVTARITRPWLVTVIGTVLFAALAAALPLVRFSGHDELDDIQTLFAQGEGGQLWLLAAAKIVAVVLCLSSGWRGGEIFPLIFVGAAAGSATALLLPDVDPAAAVAGALAATITVGWRRPLAALLLLLLLIDLSVAMPLLVGVGAGVALDRIVFGTPDETDEDAADGAADDSAEGDDSRPTAAP</sequence>
<feature type="region of interest" description="Disordered" evidence="5">
    <location>
        <begin position="397"/>
        <end position="424"/>
    </location>
</feature>
<feature type="transmembrane region" description="Helical" evidence="6">
    <location>
        <begin position="218"/>
        <end position="239"/>
    </location>
</feature>
<keyword evidence="4 6" id="KW-0472">Membrane</keyword>
<keyword evidence="2 6" id="KW-0812">Transmembrane</keyword>
<dbReference type="InterPro" id="IPR050368">
    <property type="entry name" value="ClC-type_chloride_channel"/>
</dbReference>
<dbReference type="Proteomes" id="UP001366085">
    <property type="component" value="Unassembled WGS sequence"/>
</dbReference>
<evidence type="ECO:0000256" key="1">
    <source>
        <dbReference type="ARBA" id="ARBA00004141"/>
    </source>
</evidence>
<dbReference type="PANTHER" id="PTHR43427:SF12">
    <property type="entry name" value="CHLORIDE TRANSPORTER"/>
    <property type="match status" value="1"/>
</dbReference>
<dbReference type="EMBL" id="JBBDGN010000019">
    <property type="protein sequence ID" value="MEJ1092907.1"/>
    <property type="molecule type" value="Genomic_DNA"/>
</dbReference>
<dbReference type="InterPro" id="IPR001807">
    <property type="entry name" value="ClC"/>
</dbReference>
<keyword evidence="8" id="KW-1185">Reference proteome</keyword>
<feature type="transmembrane region" description="Helical" evidence="6">
    <location>
        <begin position="364"/>
        <end position="389"/>
    </location>
</feature>
<evidence type="ECO:0000256" key="6">
    <source>
        <dbReference type="SAM" id="Phobius"/>
    </source>
</evidence>
<proteinExistence type="predicted"/>
<dbReference type="RefSeq" id="WP_337321957.1">
    <property type="nucleotide sequence ID" value="NZ_JBBDGN010000019.1"/>
</dbReference>
<accession>A0ABU8LRE6</accession>
<dbReference type="Pfam" id="PF00654">
    <property type="entry name" value="Voltage_CLC"/>
    <property type="match status" value="1"/>
</dbReference>
<organism evidence="7 8">
    <name type="scientific">Microbacterium istanbulense</name>
    <dbReference type="NCBI Taxonomy" id="3122049"/>
    <lineage>
        <taxon>Bacteria</taxon>
        <taxon>Bacillati</taxon>
        <taxon>Actinomycetota</taxon>
        <taxon>Actinomycetes</taxon>
        <taxon>Micrococcales</taxon>
        <taxon>Microbacteriaceae</taxon>
        <taxon>Microbacterium</taxon>
    </lineage>
</organism>
<feature type="transmembrane region" description="Helical" evidence="6">
    <location>
        <begin position="251"/>
        <end position="273"/>
    </location>
</feature>